<evidence type="ECO:0000256" key="1">
    <source>
        <dbReference type="ARBA" id="ARBA00004533"/>
    </source>
</evidence>
<evidence type="ECO:0000256" key="4">
    <source>
        <dbReference type="ARBA" id="ARBA00022679"/>
    </source>
</evidence>
<keyword evidence="7" id="KW-0732">Signal</keyword>
<comment type="caution">
    <text evidence="8">The sequence shown here is derived from an EMBL/GenBank/DDBJ whole genome shotgun (WGS) entry which is preliminary data.</text>
</comment>
<dbReference type="InterPro" id="IPR004960">
    <property type="entry name" value="LipA_acyltrans"/>
</dbReference>
<dbReference type="Proteomes" id="UP000018417">
    <property type="component" value="Unassembled WGS sequence"/>
</dbReference>
<dbReference type="RefSeq" id="WP_005055959.1">
    <property type="nucleotide sequence ID" value="NZ_KB849761.1"/>
</dbReference>
<dbReference type="PIRSF" id="PIRSF026649">
    <property type="entry name" value="MsbB"/>
    <property type="match status" value="1"/>
</dbReference>
<evidence type="ECO:0000256" key="3">
    <source>
        <dbReference type="ARBA" id="ARBA00022519"/>
    </source>
</evidence>
<evidence type="ECO:0000256" key="7">
    <source>
        <dbReference type="SAM" id="SignalP"/>
    </source>
</evidence>
<evidence type="ECO:0000313" key="8">
    <source>
        <dbReference type="EMBL" id="ENW02813.1"/>
    </source>
</evidence>
<accession>N9DX52</accession>
<dbReference type="OrthoDB" id="9803456at2"/>
<dbReference type="PANTHER" id="PTHR30606">
    <property type="entry name" value="LIPID A BIOSYNTHESIS LAUROYL ACYLTRANSFERASE"/>
    <property type="match status" value="1"/>
</dbReference>
<protein>
    <recommendedName>
        <fullName evidence="10">Lipid A biosynthesis lauroyl acyltransferase</fullName>
    </recommendedName>
</protein>
<evidence type="ECO:0000256" key="6">
    <source>
        <dbReference type="ARBA" id="ARBA00023315"/>
    </source>
</evidence>
<dbReference type="HOGENOM" id="CLU_049421_0_0_6"/>
<keyword evidence="3" id="KW-0997">Cell inner membrane</keyword>
<evidence type="ECO:0008006" key="10">
    <source>
        <dbReference type="Google" id="ProtNLM"/>
    </source>
</evidence>
<proteinExistence type="predicted"/>
<dbReference type="GO" id="GO:0005886">
    <property type="term" value="C:plasma membrane"/>
    <property type="evidence" value="ECO:0007669"/>
    <property type="project" value="UniProtKB-SubCell"/>
</dbReference>
<feature type="chain" id="PRO_5004141077" description="Lipid A biosynthesis lauroyl acyltransferase" evidence="7">
    <location>
        <begin position="24"/>
        <end position="294"/>
    </location>
</feature>
<keyword evidence="5" id="KW-0472">Membrane</keyword>
<gene>
    <name evidence="8" type="ORF">F934_02987</name>
</gene>
<dbReference type="PATRIC" id="fig|1217649.3.peg.2910"/>
<dbReference type="PANTHER" id="PTHR30606:SF10">
    <property type="entry name" value="PHOSPHATIDYLINOSITOL MANNOSIDE ACYLTRANSFERASE"/>
    <property type="match status" value="1"/>
</dbReference>
<organism evidence="8 9">
    <name type="scientific">Acinetobacter beijerinckii ANC 3835</name>
    <dbReference type="NCBI Taxonomy" id="1217649"/>
    <lineage>
        <taxon>Bacteria</taxon>
        <taxon>Pseudomonadati</taxon>
        <taxon>Pseudomonadota</taxon>
        <taxon>Gammaproteobacteria</taxon>
        <taxon>Moraxellales</taxon>
        <taxon>Moraxellaceae</taxon>
        <taxon>Acinetobacter</taxon>
    </lineage>
</organism>
<keyword evidence="6" id="KW-0012">Acyltransferase</keyword>
<dbReference type="Pfam" id="PF03279">
    <property type="entry name" value="Lip_A_acyltrans"/>
    <property type="match status" value="1"/>
</dbReference>
<dbReference type="GO" id="GO:0009247">
    <property type="term" value="P:glycolipid biosynthetic process"/>
    <property type="evidence" value="ECO:0007669"/>
    <property type="project" value="UniProtKB-ARBA"/>
</dbReference>
<evidence type="ECO:0000256" key="5">
    <source>
        <dbReference type="ARBA" id="ARBA00023136"/>
    </source>
</evidence>
<keyword evidence="2" id="KW-1003">Cell membrane</keyword>
<sequence>MSFYITLLRVLPLAFLRSIAKVAAYFINQNPNKSMLWKTRVNLGLAYPSIPKNEREHLARESVTKQCLSYIESGKCWAMPPEWSIEQIKTVHQLDVLTNALSDPRGALIITPHLGTWEMMNAWVHQYGIPTIMYKPMKDSGFNAFALHARQRLKATLVPTDANGVKALFKNLKQGGFSVILPDHVPQPSGGVVVPFFGIPCLTSTLASKMAQKTQCRLVGLSCFRREDGKGFDVYCDDLNDPELYDRDIIVATTALNKAVEQMINRFPTEYMWGYKRFRQIQSGVKDTFYEYNQ</sequence>
<dbReference type="CDD" id="cd07984">
    <property type="entry name" value="LPLAT_LABLAT-like"/>
    <property type="match status" value="1"/>
</dbReference>
<evidence type="ECO:0000313" key="9">
    <source>
        <dbReference type="Proteomes" id="UP000018417"/>
    </source>
</evidence>
<reference evidence="8 9" key="1">
    <citation type="submission" date="2013-02" db="EMBL/GenBank/DDBJ databases">
        <title>The Genome Sequence of Acinetobacter beijerinckii ANC 3835.</title>
        <authorList>
            <consortium name="The Broad Institute Genome Sequencing Platform"/>
            <consortium name="The Broad Institute Genome Sequencing Center for Infectious Disease"/>
            <person name="Cerqueira G."/>
            <person name="Feldgarden M."/>
            <person name="Courvalin P."/>
            <person name="Perichon B."/>
            <person name="Grillot-Courvalin C."/>
            <person name="Clermont D."/>
            <person name="Rocha E."/>
            <person name="Yoon E.-J."/>
            <person name="Nemec A."/>
            <person name="Walker B."/>
            <person name="Young S.K."/>
            <person name="Zeng Q."/>
            <person name="Gargeya S."/>
            <person name="Fitzgerald M."/>
            <person name="Haas B."/>
            <person name="Abouelleil A."/>
            <person name="Alvarado L."/>
            <person name="Arachchi H.M."/>
            <person name="Berlin A.M."/>
            <person name="Chapman S.B."/>
            <person name="Dewar J."/>
            <person name="Goldberg J."/>
            <person name="Griggs A."/>
            <person name="Gujja S."/>
            <person name="Hansen M."/>
            <person name="Howarth C."/>
            <person name="Imamovic A."/>
            <person name="Larimer J."/>
            <person name="McCowan C."/>
            <person name="Murphy C."/>
            <person name="Neiman D."/>
            <person name="Pearson M."/>
            <person name="Priest M."/>
            <person name="Roberts A."/>
            <person name="Saif S."/>
            <person name="Shea T."/>
            <person name="Sisk P."/>
            <person name="Sykes S."/>
            <person name="Wortman J."/>
            <person name="Nusbaum C."/>
            <person name="Birren B."/>
        </authorList>
    </citation>
    <scope>NUCLEOTIDE SEQUENCE [LARGE SCALE GENOMIC DNA]</scope>
    <source>
        <strain evidence="8 9">ANC 3835</strain>
    </source>
</reference>
<feature type="signal peptide" evidence="7">
    <location>
        <begin position="1"/>
        <end position="23"/>
    </location>
</feature>
<evidence type="ECO:0000256" key="2">
    <source>
        <dbReference type="ARBA" id="ARBA00022475"/>
    </source>
</evidence>
<keyword evidence="4" id="KW-0808">Transferase</keyword>
<name>N9DX52_9GAMM</name>
<comment type="subcellular location">
    <subcellularLocation>
        <location evidence="1">Cell inner membrane</location>
    </subcellularLocation>
</comment>
<dbReference type="AlphaFoldDB" id="N9DX52"/>
<dbReference type="EMBL" id="APQK01000017">
    <property type="protein sequence ID" value="ENW02813.1"/>
    <property type="molecule type" value="Genomic_DNA"/>
</dbReference>
<dbReference type="GO" id="GO:0016746">
    <property type="term" value="F:acyltransferase activity"/>
    <property type="evidence" value="ECO:0007669"/>
    <property type="project" value="UniProtKB-KW"/>
</dbReference>